<feature type="compositionally biased region" description="Low complexity" evidence="1">
    <location>
        <begin position="166"/>
        <end position="216"/>
    </location>
</feature>
<feature type="compositionally biased region" description="Low complexity" evidence="1">
    <location>
        <begin position="84"/>
        <end position="96"/>
    </location>
</feature>
<feature type="compositionally biased region" description="Polar residues" evidence="1">
    <location>
        <begin position="40"/>
        <end position="51"/>
    </location>
</feature>
<feature type="region of interest" description="Disordered" evidence="1">
    <location>
        <begin position="719"/>
        <end position="750"/>
    </location>
</feature>
<reference evidence="2" key="2">
    <citation type="submission" date="2021-04" db="EMBL/GenBank/DDBJ databases">
        <authorList>
            <person name="Podell S."/>
        </authorList>
    </citation>
    <scope>NUCLEOTIDE SEQUENCE</scope>
    <source>
        <strain evidence="2">Hildebrandi</strain>
    </source>
</reference>
<keyword evidence="3" id="KW-1185">Reference proteome</keyword>
<feature type="region of interest" description="Disordered" evidence="1">
    <location>
        <begin position="575"/>
        <end position="686"/>
    </location>
</feature>
<feature type="compositionally biased region" description="Polar residues" evidence="1">
    <location>
        <begin position="647"/>
        <end position="656"/>
    </location>
</feature>
<accession>A0A9K3LIN9</accession>
<feature type="compositionally biased region" description="Polar residues" evidence="1">
    <location>
        <begin position="452"/>
        <end position="462"/>
    </location>
</feature>
<proteinExistence type="predicted"/>
<feature type="compositionally biased region" description="Basic and acidic residues" evidence="1">
    <location>
        <begin position="579"/>
        <end position="612"/>
    </location>
</feature>
<evidence type="ECO:0000313" key="2">
    <source>
        <dbReference type="EMBL" id="KAG7362439.1"/>
    </source>
</evidence>
<feature type="region of interest" description="Disordered" evidence="1">
    <location>
        <begin position="410"/>
        <end position="476"/>
    </location>
</feature>
<evidence type="ECO:0000313" key="3">
    <source>
        <dbReference type="Proteomes" id="UP000693970"/>
    </source>
</evidence>
<feature type="compositionally biased region" description="Basic and acidic residues" evidence="1">
    <location>
        <begin position="120"/>
        <end position="131"/>
    </location>
</feature>
<name>A0A9K3LIN9_9STRA</name>
<feature type="region of interest" description="Disordered" evidence="1">
    <location>
        <begin position="762"/>
        <end position="805"/>
    </location>
</feature>
<feature type="compositionally biased region" description="Basic residues" evidence="1">
    <location>
        <begin position="795"/>
        <end position="805"/>
    </location>
</feature>
<dbReference type="AlphaFoldDB" id="A0A9K3LIN9"/>
<protein>
    <submittedName>
        <fullName evidence="2">Uncharacterized protein</fullName>
    </submittedName>
</protein>
<reference evidence="2" key="1">
    <citation type="journal article" date="2021" name="Sci. Rep.">
        <title>Diploid genomic architecture of Nitzschia inconspicua, an elite biomass production diatom.</title>
        <authorList>
            <person name="Oliver A."/>
            <person name="Podell S."/>
            <person name="Pinowska A."/>
            <person name="Traller J.C."/>
            <person name="Smith S.R."/>
            <person name="McClure R."/>
            <person name="Beliaev A."/>
            <person name="Bohutskyi P."/>
            <person name="Hill E.A."/>
            <person name="Rabines A."/>
            <person name="Zheng H."/>
            <person name="Allen L.Z."/>
            <person name="Kuo A."/>
            <person name="Grigoriev I.V."/>
            <person name="Allen A.E."/>
            <person name="Hazlebeck D."/>
            <person name="Allen E.E."/>
        </authorList>
    </citation>
    <scope>NUCLEOTIDE SEQUENCE</scope>
    <source>
        <strain evidence="2">Hildebrandi</strain>
    </source>
</reference>
<feature type="compositionally biased region" description="Low complexity" evidence="1">
    <location>
        <begin position="108"/>
        <end position="119"/>
    </location>
</feature>
<gene>
    <name evidence="2" type="ORF">IV203_025323</name>
</gene>
<dbReference type="EMBL" id="JAGRRH010000011">
    <property type="protein sequence ID" value="KAG7362439.1"/>
    <property type="molecule type" value="Genomic_DNA"/>
</dbReference>
<evidence type="ECO:0000256" key="1">
    <source>
        <dbReference type="SAM" id="MobiDB-lite"/>
    </source>
</evidence>
<feature type="compositionally biased region" description="Polar residues" evidence="1">
    <location>
        <begin position="428"/>
        <end position="444"/>
    </location>
</feature>
<dbReference type="Proteomes" id="UP000693970">
    <property type="component" value="Unassembled WGS sequence"/>
</dbReference>
<sequence length="805" mass="88057">MGFNDKPMDAFDPFGETATSAFENGDFVKFDDVHHDSFGSGLQHSLGSGTHTSDEQERSPSSRQRRTRSSSPSRRGNRSRSKSRSPTSSSGRASLSNKSSRKGKRPSIKGGTSSSSKSKPTSEKKKNDKSSTPKHSGRRSSIDRDIGEGLQTPRGRSRGKDSLGLVSPTPSESSGSVSFDCTTSKTNKKASTNTVNTKSSSSSSSSSSTLLAATTKRANTLSSYSKLANKALSVWEMRQRFLQEFPKDCLPSDDVLRILYSPEKIEQIERVERFQKEHPGEPVPSDEVLKRLYATSNIPAGGTVPRPTHEPSKNTLPALVSTTSTAQSPRNGIMVRQDSGLTFATEREWEEWKSAHDGFSDFGIDEFGRPIHSRHNMEGIAEGEEDENGDNDQSPWANISSFHSSIGNIATRTVRKNRNPSLDVLKIGSNNMKPRKSSSQSLGSYNDKKTVMSDTAKSVTRSVHSRKTKGSDLPGFQATATNQAFKANVEQATNFDPFQGEKDLVDTYGNNSAPPKPSSLIDLLEVPSEHRPEAKLSPDSALGVDHLASLSFDNQRLPSTGDSCIAQEKVPRVKMAATIKKDKERNKGSKSREEGEKSSRKSRTSDMGDSSKRTSRTVSRNIGRAHSDNLGNTSLKEKKLKTKMGIQRTNSASAAQTGFDFETPPTFGFSGPNPFQESTAELSFADVGNASTKYEEDSKKGPSKHDFFEIAESAWGDDARNSKQLSWEVGPSNKEKRNSSNTARHNPIEGWMQEMPAFIANVHQKEEESDDDSGFDLALPGSKGDISPLTAYTRKPVRPMTRGRR</sequence>
<comment type="caution">
    <text evidence="2">The sequence shown here is derived from an EMBL/GenBank/DDBJ whole genome shotgun (WGS) entry which is preliminary data.</text>
</comment>
<organism evidence="2 3">
    <name type="scientific">Nitzschia inconspicua</name>
    <dbReference type="NCBI Taxonomy" id="303405"/>
    <lineage>
        <taxon>Eukaryota</taxon>
        <taxon>Sar</taxon>
        <taxon>Stramenopiles</taxon>
        <taxon>Ochrophyta</taxon>
        <taxon>Bacillariophyta</taxon>
        <taxon>Bacillariophyceae</taxon>
        <taxon>Bacillariophycidae</taxon>
        <taxon>Bacillariales</taxon>
        <taxon>Bacillariaceae</taxon>
        <taxon>Nitzschia</taxon>
    </lineage>
</organism>
<feature type="region of interest" description="Disordered" evidence="1">
    <location>
        <begin position="31"/>
        <end position="223"/>
    </location>
</feature>